<proteinExistence type="predicted"/>
<evidence type="ECO:0000313" key="1">
    <source>
        <dbReference type="EMBL" id="JAH81574.1"/>
    </source>
</evidence>
<accession>A0A0E9VTT7</accession>
<name>A0A0E9VTT7_ANGAN</name>
<dbReference type="EMBL" id="GBXM01027003">
    <property type="protein sequence ID" value="JAH81574.1"/>
    <property type="molecule type" value="Transcribed_RNA"/>
</dbReference>
<dbReference type="AlphaFoldDB" id="A0A0E9VTT7"/>
<protein>
    <submittedName>
        <fullName evidence="1">Uncharacterized protein</fullName>
    </submittedName>
</protein>
<organism evidence="1">
    <name type="scientific">Anguilla anguilla</name>
    <name type="common">European freshwater eel</name>
    <name type="synonym">Muraena anguilla</name>
    <dbReference type="NCBI Taxonomy" id="7936"/>
    <lineage>
        <taxon>Eukaryota</taxon>
        <taxon>Metazoa</taxon>
        <taxon>Chordata</taxon>
        <taxon>Craniata</taxon>
        <taxon>Vertebrata</taxon>
        <taxon>Euteleostomi</taxon>
        <taxon>Actinopterygii</taxon>
        <taxon>Neopterygii</taxon>
        <taxon>Teleostei</taxon>
        <taxon>Anguilliformes</taxon>
        <taxon>Anguillidae</taxon>
        <taxon>Anguilla</taxon>
    </lineage>
</organism>
<reference evidence="1" key="1">
    <citation type="submission" date="2014-11" db="EMBL/GenBank/DDBJ databases">
        <authorList>
            <person name="Amaro Gonzalez C."/>
        </authorList>
    </citation>
    <scope>NUCLEOTIDE SEQUENCE</scope>
</reference>
<reference evidence="1" key="2">
    <citation type="journal article" date="2015" name="Fish Shellfish Immunol.">
        <title>Early steps in the European eel (Anguilla anguilla)-Vibrio vulnificus interaction in the gills: Role of the RtxA13 toxin.</title>
        <authorList>
            <person name="Callol A."/>
            <person name="Pajuelo D."/>
            <person name="Ebbesson L."/>
            <person name="Teles M."/>
            <person name="MacKenzie S."/>
            <person name="Amaro C."/>
        </authorList>
    </citation>
    <scope>NUCLEOTIDE SEQUENCE</scope>
</reference>
<sequence length="29" mass="3405">MVVIRFLECVLLLLSRDVKCSCLNGYWCQ</sequence>